<dbReference type="Proteomes" id="UP000799640">
    <property type="component" value="Unassembled WGS sequence"/>
</dbReference>
<organism evidence="1 2">
    <name type="scientific">Trichodelitschia bisporula</name>
    <dbReference type="NCBI Taxonomy" id="703511"/>
    <lineage>
        <taxon>Eukaryota</taxon>
        <taxon>Fungi</taxon>
        <taxon>Dikarya</taxon>
        <taxon>Ascomycota</taxon>
        <taxon>Pezizomycotina</taxon>
        <taxon>Dothideomycetes</taxon>
        <taxon>Dothideomycetes incertae sedis</taxon>
        <taxon>Phaeotrichales</taxon>
        <taxon>Phaeotrichaceae</taxon>
        <taxon>Trichodelitschia</taxon>
    </lineage>
</organism>
<evidence type="ECO:0008006" key="3">
    <source>
        <dbReference type="Google" id="ProtNLM"/>
    </source>
</evidence>
<name>A0A6G1HJL7_9PEZI</name>
<evidence type="ECO:0000313" key="2">
    <source>
        <dbReference type="Proteomes" id="UP000799640"/>
    </source>
</evidence>
<proteinExistence type="predicted"/>
<keyword evidence="2" id="KW-1185">Reference proteome</keyword>
<sequence length="808" mass="93156">MAPPAVSILNHFTAPKLQMLETRRAAFQTIHNKVVAEAKAMPNRAEATFQNLKNLLLQATADPSISKTQLDEWWDALTREFENQERRYEYAVLFRKLVNEWVETSGHGRLASPSGEDFEPVGRKEMHEQRAQWEKYAITEKKVDREAIRTYLEDLFGDAKGQALMKLREKTGMGESKDKKKDFKLKPLSVEDVELAIAGVLQSDIFTGQKRQELVKLQIKDAVLAEIADVVNMDLTSLDSWQWEPNPMTVQMRRQLNGIYRAFYDEEIHVAILLYYIGCEWGSRFNEAFKAFYKAGWIHTFTTLDGRTKKRWEKFIGKTPYEKALTCLRETTFGRTYFMSSKKQRPVNIKEAMHRLATTEMLVNSKLHGQFTMWATDFKWFGPSMSHETVCTVLEFLGVSKKWLAFFKRFLSADIVFEQDGPNAQPQTRKCGLPLSHVLSDTMSEAVLFYLDYAINKWTYGSFLYRFHDVWFWGQESKCIEAWKTITEFSKLMGLELNESKTGCVHIVDKVADGLDKKGARALPAGLPQGDIVWGLLRLDGVSGRWLIDTKKVDEHVAELGLQLKACRSVFAWIQAWNGYFHHFFRTNFGRPAECFGQEHVRMVIKMFQYVHSELFGDEGVTSHLRAMIGERSGMRDLPEGFFQFPVNRGGLQLCNPFLALFAVLENTSKNPAAKLEEALDEAKAKYKGLSNAYEIGEVPATHVGFLKEDELFISLEKYMSYAEDTSEELSVACWKLTKVSEEEMIKMSPELMRYMDNTPDHPYWRWALELYGPEVIERFGGLQMGERELLPLWLVAALRSERTRWQG</sequence>
<dbReference type="EMBL" id="ML996709">
    <property type="protein sequence ID" value="KAF2395965.1"/>
    <property type="molecule type" value="Genomic_DNA"/>
</dbReference>
<gene>
    <name evidence="1" type="ORF">EJ06DRAFT_545287</name>
</gene>
<accession>A0A6G1HJL7</accession>
<dbReference type="PANTHER" id="PTHR37015:SF2">
    <property type="entry name" value="REVERSE TRANSCRIPTASE DOMAIN-CONTAINING PROTEIN"/>
    <property type="match status" value="1"/>
</dbReference>
<dbReference type="PANTHER" id="PTHR37015">
    <property type="entry name" value="REVERSE TRANSCRIPTASE DOMAIN-CONTAINING PROTEIN"/>
    <property type="match status" value="1"/>
</dbReference>
<dbReference type="OrthoDB" id="74545at2759"/>
<protein>
    <recommendedName>
        <fullName evidence="3">Reverse transcriptase domain-containing protein</fullName>
    </recommendedName>
</protein>
<reference evidence="1" key="1">
    <citation type="journal article" date="2020" name="Stud. Mycol.">
        <title>101 Dothideomycetes genomes: a test case for predicting lifestyles and emergence of pathogens.</title>
        <authorList>
            <person name="Haridas S."/>
            <person name="Albert R."/>
            <person name="Binder M."/>
            <person name="Bloem J."/>
            <person name="Labutti K."/>
            <person name="Salamov A."/>
            <person name="Andreopoulos B."/>
            <person name="Baker S."/>
            <person name="Barry K."/>
            <person name="Bills G."/>
            <person name="Bluhm B."/>
            <person name="Cannon C."/>
            <person name="Castanera R."/>
            <person name="Culley D."/>
            <person name="Daum C."/>
            <person name="Ezra D."/>
            <person name="Gonzalez J."/>
            <person name="Henrissat B."/>
            <person name="Kuo A."/>
            <person name="Liang C."/>
            <person name="Lipzen A."/>
            <person name="Lutzoni F."/>
            <person name="Magnuson J."/>
            <person name="Mondo S."/>
            <person name="Nolan M."/>
            <person name="Ohm R."/>
            <person name="Pangilinan J."/>
            <person name="Park H.-J."/>
            <person name="Ramirez L."/>
            <person name="Alfaro M."/>
            <person name="Sun H."/>
            <person name="Tritt A."/>
            <person name="Yoshinaga Y."/>
            <person name="Zwiers L.-H."/>
            <person name="Turgeon B."/>
            <person name="Goodwin S."/>
            <person name="Spatafora J."/>
            <person name="Crous P."/>
            <person name="Grigoriev I."/>
        </authorList>
    </citation>
    <scope>NUCLEOTIDE SEQUENCE</scope>
    <source>
        <strain evidence="1">CBS 262.69</strain>
    </source>
</reference>
<evidence type="ECO:0000313" key="1">
    <source>
        <dbReference type="EMBL" id="KAF2395965.1"/>
    </source>
</evidence>
<dbReference type="AlphaFoldDB" id="A0A6G1HJL7"/>